<dbReference type="InterPro" id="IPR011990">
    <property type="entry name" value="TPR-like_helical_dom_sf"/>
</dbReference>
<feature type="region of interest" description="Disordered" evidence="1">
    <location>
        <begin position="346"/>
        <end position="365"/>
    </location>
</feature>
<sequence length="628" mass="70045">MQRLANYRTKIKNSILACESKLTIPLFDEALHDIPEWSSLWIDAASFAGEQSNFPLKEAYLRNGILVCPSCDLLFFLLAEHLFQMDRKEEAENVFKDLCKIRGNKPSPLIIIEYLKLIAMIDSDRIGPFVNYVRTEFPSSCTWDFDIALAGVQAYLLSHRVLNIIELRESYGKKAHPIVDIIHGIYHTDRHSLSKEELSKLVSYDITLGKILPRDQWRKTVDSAFSAHKKNPEFIQRAINTLYLGGTERSILGDVSCGTHLKSQYELDKSVEIKALNPEEQIKELCSSSIPDLSLSVSPQDSLSFSHVHPSLRHLVTHTFSTLLPIPASNLPQYFLNGTEDLVDHSSEGKEISKPTPDSSSTPTFSSFEKLPFASTCFTHNPELLATAMNCEPVVFLSGSSSPKSRSTQSTSKPCPHQTAIKVEVTVSPIIPPSSLSSSHSIPAISMDQSLASFIVARVGKDEYQDIPRQKRSFVVARDKAKKVASFGSIKKEKISELLSQSSYPPATPPSVIQFHVKLKEYSSNFHHMLRTHFSTYGSHQFSGISVDNVMDLLLMEPIPTRTSDVSTPLRLLSRDSEDVLATVIPNVSLDIPVEAKIESMRSYTVSDPRVAGGKRRSRRGGRKKGSK</sequence>
<evidence type="ECO:0000256" key="1">
    <source>
        <dbReference type="SAM" id="MobiDB-lite"/>
    </source>
</evidence>
<keyword evidence="3" id="KW-1185">Reference proteome</keyword>
<reference evidence="2" key="1">
    <citation type="submission" date="2022-03" db="EMBL/GenBank/DDBJ databases">
        <title>Draft genome sequence of Aduncisulcus paluster, a free-living microaerophilic Fornicata.</title>
        <authorList>
            <person name="Yuyama I."/>
            <person name="Kume K."/>
            <person name="Tamura T."/>
            <person name="Inagaki Y."/>
            <person name="Hashimoto T."/>
        </authorList>
    </citation>
    <scope>NUCLEOTIDE SEQUENCE</scope>
    <source>
        <strain evidence="2">NY0171</strain>
    </source>
</reference>
<protein>
    <recommendedName>
        <fullName evidence="4">ELYS-like domain-containing protein</fullName>
    </recommendedName>
</protein>
<evidence type="ECO:0008006" key="4">
    <source>
        <dbReference type="Google" id="ProtNLM"/>
    </source>
</evidence>
<feature type="compositionally biased region" description="Low complexity" evidence="1">
    <location>
        <begin position="354"/>
        <end position="365"/>
    </location>
</feature>
<accession>A0ABQ5KW32</accession>
<proteinExistence type="predicted"/>
<organism evidence="2 3">
    <name type="scientific">Aduncisulcus paluster</name>
    <dbReference type="NCBI Taxonomy" id="2918883"/>
    <lineage>
        <taxon>Eukaryota</taxon>
        <taxon>Metamonada</taxon>
        <taxon>Carpediemonas-like organisms</taxon>
        <taxon>Aduncisulcus</taxon>
    </lineage>
</organism>
<gene>
    <name evidence="2" type="ORF">ADUPG1_009562</name>
</gene>
<comment type="caution">
    <text evidence="2">The sequence shown here is derived from an EMBL/GenBank/DDBJ whole genome shotgun (WGS) entry which is preliminary data.</text>
</comment>
<evidence type="ECO:0000313" key="3">
    <source>
        <dbReference type="Proteomes" id="UP001057375"/>
    </source>
</evidence>
<evidence type="ECO:0000313" key="2">
    <source>
        <dbReference type="EMBL" id="GKT36634.1"/>
    </source>
</evidence>
<dbReference type="Proteomes" id="UP001057375">
    <property type="component" value="Unassembled WGS sequence"/>
</dbReference>
<feature type="compositionally biased region" description="Basic residues" evidence="1">
    <location>
        <begin position="613"/>
        <end position="628"/>
    </location>
</feature>
<dbReference type="Gene3D" id="1.25.40.10">
    <property type="entry name" value="Tetratricopeptide repeat domain"/>
    <property type="match status" value="1"/>
</dbReference>
<feature type="region of interest" description="Disordered" evidence="1">
    <location>
        <begin position="605"/>
        <end position="628"/>
    </location>
</feature>
<dbReference type="EMBL" id="BQXS01011272">
    <property type="protein sequence ID" value="GKT36634.1"/>
    <property type="molecule type" value="Genomic_DNA"/>
</dbReference>
<name>A0ABQ5KW32_9EUKA</name>